<keyword evidence="14" id="KW-0813">Transport</keyword>
<reference evidence="17" key="1">
    <citation type="submission" date="2015-11" db="EMBL/GenBank/DDBJ databases">
        <title>Mitogenomics of the Coleoptera under dense taxon sampling.</title>
        <authorList>
            <person name="Timmermans M.J.T.N."/>
            <person name="Lim J."/>
            <person name="Dodsworth S."/>
            <person name="Haran J."/>
            <person name="Ahrens D."/>
            <person name="Bocak L."/>
            <person name="London A."/>
            <person name="Culverwell L."/>
            <person name="Vogler A.P."/>
        </authorList>
    </citation>
    <scope>NUCLEOTIDE SEQUENCE</scope>
</reference>
<evidence type="ECO:0000256" key="6">
    <source>
        <dbReference type="ARBA" id="ARBA00015947"/>
    </source>
</evidence>
<evidence type="ECO:0000256" key="14">
    <source>
        <dbReference type="RuleBase" id="RU000369"/>
    </source>
</evidence>
<sequence length="270" mass="30356">MLILPGFGMISHIISQESSKKETFGTLGMIYAMMAIGLLGFIVWAHHMFTVGMDVDTRAYFTSATMIIAVPTGIKIFSWLATLHGSQLNYSPSLLWALGFVFLFTVGGLTGVILANSSIDIILHDTYYVVAHFHYVLSMGAVFAIMAGFVHWYPLFTGLIMNTKFLKIQFLTMFIGVNLTFFPQHFLGLSGMPRRYSDYPDAYTTWNIISSIGSLISLVSIFIFLFTIWESMISMRKSISPLSMSTSIEWLQHMPPAEHSYSELPMLTNF</sequence>
<evidence type="ECO:0000256" key="7">
    <source>
        <dbReference type="ARBA" id="ARBA00022660"/>
    </source>
</evidence>
<feature type="transmembrane region" description="Helical" evidence="15">
    <location>
        <begin position="168"/>
        <end position="186"/>
    </location>
</feature>
<keyword evidence="15" id="KW-1133">Transmembrane helix</keyword>
<dbReference type="UniPathway" id="UPA00705"/>
<comment type="cofactor">
    <cofactor evidence="1">
        <name>heme</name>
        <dbReference type="ChEBI" id="CHEBI:30413"/>
    </cofactor>
</comment>
<dbReference type="InterPro" id="IPR023616">
    <property type="entry name" value="Cyt_c_oxase-like_su1_dom"/>
</dbReference>
<dbReference type="EC" id="7.1.1.9" evidence="14"/>
<keyword evidence="8 14" id="KW-0479">Metal-binding</keyword>
<comment type="function">
    <text evidence="14">Component of the cytochrome c oxidase, the last enzyme in the mitochondrial electron transport chain which drives oxidative phosphorylation. The respiratory chain contains 3 multisubunit complexes succinate dehydrogenase (complex II, CII), ubiquinol-cytochrome c oxidoreductase (cytochrome b-c1 complex, complex III, CIII) and cytochrome c oxidase (complex IV, CIV), that cooperate to transfer electrons derived from NADH and succinate to molecular oxygen, creating an electrochemical gradient over the inner membrane that drives transmembrane transport and the ATP synthase. Cytochrome c oxidase is the component of the respiratory chain that catalyzes the reduction of oxygen to water. Electrons originating from reduced cytochrome c in the intermembrane space (IMS) are transferred via the dinuclear copper A center (CU(A)) of subunit 2 and heme A of subunit 1 to the active site in subunit 1, a binuclear center (BNC) formed by heme A3 and copper B (CU(B)). The BNC reduces molecular oxygen to 2 water molecules using 4 electrons from cytochrome c in the IMS and 4 protons from the mitochondrial matrix.</text>
</comment>
<keyword evidence="14" id="KW-0186">Copper</keyword>
<keyword evidence="14" id="KW-0349">Heme</keyword>
<name>A0A0S2MPX4_9SCAR</name>
<keyword evidence="14 15" id="KW-0472">Membrane</keyword>
<evidence type="ECO:0000256" key="9">
    <source>
        <dbReference type="ARBA" id="ARBA00022792"/>
    </source>
</evidence>
<comment type="subcellular location">
    <subcellularLocation>
        <location evidence="2 14">Mitochondrion inner membrane</location>
        <topology evidence="2 14">Multi-pass membrane protein</topology>
    </subcellularLocation>
</comment>
<evidence type="ECO:0000256" key="13">
    <source>
        <dbReference type="ARBA" id="ARBA00049512"/>
    </source>
</evidence>
<evidence type="ECO:0000256" key="15">
    <source>
        <dbReference type="SAM" id="Phobius"/>
    </source>
</evidence>
<feature type="transmembrane region" description="Helical" evidence="15">
    <location>
        <begin position="24"/>
        <end position="47"/>
    </location>
</feature>
<dbReference type="InterPro" id="IPR000883">
    <property type="entry name" value="Cyt_C_Oxase_1"/>
</dbReference>
<evidence type="ECO:0000256" key="8">
    <source>
        <dbReference type="ARBA" id="ARBA00022723"/>
    </source>
</evidence>
<proteinExistence type="inferred from homology"/>
<dbReference type="GO" id="GO:0005743">
    <property type="term" value="C:mitochondrial inner membrane"/>
    <property type="evidence" value="ECO:0007669"/>
    <property type="project" value="UniProtKB-SubCell"/>
</dbReference>
<dbReference type="AlphaFoldDB" id="A0A0S2MPX4"/>
<keyword evidence="7 14" id="KW-0679">Respiratory chain</keyword>
<dbReference type="GO" id="GO:0006123">
    <property type="term" value="P:mitochondrial electron transport, cytochrome c to oxygen"/>
    <property type="evidence" value="ECO:0007669"/>
    <property type="project" value="TreeGrafter"/>
</dbReference>
<keyword evidence="14 15" id="KW-0812">Transmembrane</keyword>
<dbReference type="GO" id="GO:0046872">
    <property type="term" value="F:metal ion binding"/>
    <property type="evidence" value="ECO:0007669"/>
    <property type="project" value="UniProtKB-KW"/>
</dbReference>
<keyword evidence="14" id="KW-0408">Iron</keyword>
<dbReference type="SUPFAM" id="SSF81442">
    <property type="entry name" value="Cytochrome c oxidase subunit I-like"/>
    <property type="match status" value="1"/>
</dbReference>
<feature type="transmembrane region" description="Helical" evidence="15">
    <location>
        <begin position="94"/>
        <end position="115"/>
    </location>
</feature>
<dbReference type="Pfam" id="PF00115">
    <property type="entry name" value="COX1"/>
    <property type="match status" value="1"/>
</dbReference>
<dbReference type="PANTHER" id="PTHR10422">
    <property type="entry name" value="CYTOCHROME C OXIDASE SUBUNIT 1"/>
    <property type="match status" value="1"/>
</dbReference>
<dbReference type="EMBL" id="JX412777">
    <property type="protein sequence ID" value="ALO76706.1"/>
    <property type="molecule type" value="Genomic_DNA"/>
</dbReference>
<feature type="transmembrane region" description="Helical" evidence="15">
    <location>
        <begin position="59"/>
        <end position="82"/>
    </location>
</feature>
<evidence type="ECO:0000256" key="2">
    <source>
        <dbReference type="ARBA" id="ARBA00004448"/>
    </source>
</evidence>
<dbReference type="PROSITE" id="PS50855">
    <property type="entry name" value="COX1"/>
    <property type="match status" value="1"/>
</dbReference>
<dbReference type="InterPro" id="IPR036927">
    <property type="entry name" value="Cyt_c_oxase-like_su1_sf"/>
</dbReference>
<keyword evidence="10" id="KW-1278">Translocase</keyword>
<dbReference type="GO" id="GO:0004129">
    <property type="term" value="F:cytochrome-c oxidase activity"/>
    <property type="evidence" value="ECO:0007669"/>
    <property type="project" value="UniProtKB-EC"/>
</dbReference>
<keyword evidence="11 14" id="KW-0249">Electron transport</keyword>
<comment type="similarity">
    <text evidence="4 14">Belongs to the heme-copper respiratory oxidase family.</text>
</comment>
<evidence type="ECO:0000256" key="10">
    <source>
        <dbReference type="ARBA" id="ARBA00022967"/>
    </source>
</evidence>
<comment type="subunit">
    <text evidence="5">Component of the cytochrome c oxidase (complex IV, CIV), a multisubunit enzyme composed of a catalytic core of 3 subunits and several supernumerary subunits. The complex exists as a monomer or a dimer and forms supercomplexes (SCs) in the inner mitochondrial membrane with ubiquinol-cytochrome c oxidoreductase (cytochrome b-c1 complex, complex III, CIII).</text>
</comment>
<comment type="pathway">
    <text evidence="3 14">Energy metabolism; oxidative phosphorylation.</text>
</comment>
<evidence type="ECO:0000256" key="1">
    <source>
        <dbReference type="ARBA" id="ARBA00001971"/>
    </source>
</evidence>
<feature type="domain" description="Cytochrome oxidase subunit I profile" evidence="16">
    <location>
        <begin position="1"/>
        <end position="268"/>
    </location>
</feature>
<evidence type="ECO:0000256" key="11">
    <source>
        <dbReference type="ARBA" id="ARBA00022982"/>
    </source>
</evidence>
<gene>
    <name evidence="17" type="primary">cox1</name>
</gene>
<dbReference type="GO" id="GO:0015990">
    <property type="term" value="P:electron transport coupled proton transport"/>
    <property type="evidence" value="ECO:0007669"/>
    <property type="project" value="TreeGrafter"/>
</dbReference>
<dbReference type="GO" id="GO:0020037">
    <property type="term" value="F:heme binding"/>
    <property type="evidence" value="ECO:0007669"/>
    <property type="project" value="InterPro"/>
</dbReference>
<evidence type="ECO:0000256" key="3">
    <source>
        <dbReference type="ARBA" id="ARBA00004673"/>
    </source>
</evidence>
<evidence type="ECO:0000313" key="17">
    <source>
        <dbReference type="EMBL" id="ALO76706.1"/>
    </source>
</evidence>
<dbReference type="PANTHER" id="PTHR10422:SF18">
    <property type="entry name" value="CYTOCHROME C OXIDASE SUBUNIT 1"/>
    <property type="match status" value="1"/>
</dbReference>
<dbReference type="PRINTS" id="PR01165">
    <property type="entry name" value="CYCOXIDASEI"/>
</dbReference>
<evidence type="ECO:0000256" key="5">
    <source>
        <dbReference type="ARBA" id="ARBA00011164"/>
    </source>
</evidence>
<protein>
    <recommendedName>
        <fullName evidence="6 14">Cytochrome c oxidase subunit 1</fullName>
        <ecNumber evidence="14">7.1.1.9</ecNumber>
    </recommendedName>
</protein>
<evidence type="ECO:0000256" key="4">
    <source>
        <dbReference type="ARBA" id="ARBA00009578"/>
    </source>
</evidence>
<keyword evidence="12 14" id="KW-0496">Mitochondrion</keyword>
<feature type="transmembrane region" description="Helical" evidence="15">
    <location>
        <begin position="135"/>
        <end position="156"/>
    </location>
</feature>
<feature type="transmembrane region" description="Helical" evidence="15">
    <location>
        <begin position="206"/>
        <end position="229"/>
    </location>
</feature>
<dbReference type="Gene3D" id="1.20.210.10">
    <property type="entry name" value="Cytochrome c oxidase-like, subunit I domain"/>
    <property type="match status" value="1"/>
</dbReference>
<keyword evidence="9 14" id="KW-0999">Mitochondrion inner membrane</keyword>
<organism evidence="17">
    <name type="scientific">Popillia sp. POP01</name>
    <dbReference type="NCBI Taxonomy" id="1205573"/>
    <lineage>
        <taxon>Eukaryota</taxon>
        <taxon>Metazoa</taxon>
        <taxon>Ecdysozoa</taxon>
        <taxon>Arthropoda</taxon>
        <taxon>Hexapoda</taxon>
        <taxon>Insecta</taxon>
        <taxon>Pterygota</taxon>
        <taxon>Neoptera</taxon>
        <taxon>Endopterygota</taxon>
        <taxon>Coleoptera</taxon>
        <taxon>Polyphaga</taxon>
        <taxon>Scarabaeiformia</taxon>
        <taxon>Scarabaeidae</taxon>
        <taxon>Rutelinae</taxon>
        <taxon>Popillia</taxon>
    </lineage>
</organism>
<comment type="catalytic activity">
    <reaction evidence="13">
        <text>4 Fe(II)-[cytochrome c] + O2 + 8 H(+)(in) = 4 Fe(III)-[cytochrome c] + 2 H2O + 4 H(+)(out)</text>
        <dbReference type="Rhea" id="RHEA:11436"/>
        <dbReference type="Rhea" id="RHEA-COMP:10350"/>
        <dbReference type="Rhea" id="RHEA-COMP:14399"/>
        <dbReference type="ChEBI" id="CHEBI:15377"/>
        <dbReference type="ChEBI" id="CHEBI:15378"/>
        <dbReference type="ChEBI" id="CHEBI:15379"/>
        <dbReference type="ChEBI" id="CHEBI:29033"/>
        <dbReference type="ChEBI" id="CHEBI:29034"/>
        <dbReference type="EC" id="7.1.1.9"/>
    </reaction>
    <physiologicalReaction direction="left-to-right" evidence="13">
        <dbReference type="Rhea" id="RHEA:11437"/>
    </physiologicalReaction>
</comment>
<geneLocation type="mitochondrion" evidence="17"/>
<evidence type="ECO:0000256" key="12">
    <source>
        <dbReference type="ARBA" id="ARBA00023128"/>
    </source>
</evidence>
<accession>A0A0S2MPX4</accession>
<evidence type="ECO:0000259" key="16">
    <source>
        <dbReference type="PROSITE" id="PS50855"/>
    </source>
</evidence>